<name>A0A1W6N4J1_9PROT</name>
<dbReference type="AlphaFoldDB" id="A0A1W6N4J1"/>
<evidence type="ECO:0008006" key="3">
    <source>
        <dbReference type="Google" id="ProtNLM"/>
    </source>
</evidence>
<dbReference type="Proteomes" id="UP000237351">
    <property type="component" value="Chromosome"/>
</dbReference>
<proteinExistence type="predicted"/>
<dbReference type="RefSeq" id="WP_198157273.1">
    <property type="nucleotide sequence ID" value="NZ_CP008743.1"/>
</dbReference>
<dbReference type="SUPFAM" id="SSF52833">
    <property type="entry name" value="Thioredoxin-like"/>
    <property type="match status" value="1"/>
</dbReference>
<keyword evidence="2" id="KW-1185">Reference proteome</keyword>
<dbReference type="InterPro" id="IPR036249">
    <property type="entry name" value="Thioredoxin-like_sf"/>
</dbReference>
<sequence>MKWFSSALILAITFTETYAHKWDQTSAEGWLWYKEQAPEPIKQEESSQPKSLKSPPKKKETYQAQLLHLRENFEEAMAKSILVPTLENVNQTRDLHDKMFKKSELFSHLWMVSSLMDGRGHEAATNLNPLHRKIYEQDKTEKLSSQLKTLSKTYGLFFVFKHDCPYCHKFVPLVAEFAHRFGFELKGISKDGGTLPGLTNISKDNGILGLINPEGIYPALFLANPKTLEVMPVAWGMVSYTELLQNIETLIQAMEIPHAHS</sequence>
<protein>
    <recommendedName>
        <fullName evidence="3">Conjugal transfer protein TraF</fullName>
    </recommendedName>
</protein>
<dbReference type="EMBL" id="CP008743">
    <property type="protein sequence ID" value="ARN84775.1"/>
    <property type="molecule type" value="Genomic_DNA"/>
</dbReference>
<dbReference type="Pfam" id="PF13728">
    <property type="entry name" value="TraF"/>
    <property type="match status" value="1"/>
</dbReference>
<dbReference type="InterPro" id="IPR039555">
    <property type="entry name" value="TraF/TrbB"/>
</dbReference>
<dbReference type="KEGG" id="naf:GQ61_05130"/>
<accession>A0A1W6N4J1</accession>
<evidence type="ECO:0000313" key="2">
    <source>
        <dbReference type="Proteomes" id="UP000237351"/>
    </source>
</evidence>
<reference evidence="1 2" key="1">
    <citation type="submission" date="2014-06" db="EMBL/GenBank/DDBJ databases">
        <title>The genome of the endonuclear symbiont Nucleicultrix amoebiphila.</title>
        <authorList>
            <person name="Schulz F."/>
            <person name="Horn M."/>
        </authorList>
    </citation>
    <scope>NUCLEOTIDE SEQUENCE [LARGE SCALE GENOMIC DNA]</scope>
    <source>
        <strain evidence="1 2">FS5</strain>
    </source>
</reference>
<gene>
    <name evidence="1" type="ORF">GQ61_05130</name>
</gene>
<organism evidence="1 2">
    <name type="scientific">Candidatus Nucleicultrix amoebiphila FS5</name>
    <dbReference type="NCBI Taxonomy" id="1414854"/>
    <lineage>
        <taxon>Bacteria</taxon>
        <taxon>Pseudomonadati</taxon>
        <taxon>Pseudomonadota</taxon>
        <taxon>Alphaproteobacteria</taxon>
        <taxon>Holosporales</taxon>
        <taxon>Candidatus Nucleicultricaceae</taxon>
        <taxon>Candidatus Nucleicultrix</taxon>
    </lineage>
</organism>
<evidence type="ECO:0000313" key="1">
    <source>
        <dbReference type="EMBL" id="ARN84775.1"/>
    </source>
</evidence>
<dbReference type="STRING" id="1414854.GQ61_05130"/>